<dbReference type="Gene3D" id="2.60.40.10">
    <property type="entry name" value="Immunoglobulins"/>
    <property type="match status" value="7"/>
</dbReference>
<feature type="domain" description="Fibronectin type-III" evidence="5">
    <location>
        <begin position="1266"/>
        <end position="1357"/>
    </location>
</feature>
<dbReference type="SMART" id="SM00089">
    <property type="entry name" value="PKD"/>
    <property type="match status" value="1"/>
</dbReference>
<evidence type="ECO:0000313" key="6">
    <source>
        <dbReference type="EMBL" id="QNR24801.1"/>
    </source>
</evidence>
<reference evidence="6 7" key="1">
    <citation type="submission" date="2020-08" db="EMBL/GenBank/DDBJ databases">
        <title>Croceimicrobium hydrocarbonivorans gen. nov., sp. nov., a novel marine bacterium isolated from a bacterial consortium that degrades polyethylene terephthalate.</title>
        <authorList>
            <person name="Liu R."/>
        </authorList>
    </citation>
    <scope>NUCLEOTIDE SEQUENCE [LARGE SCALE GENOMIC DNA]</scope>
    <source>
        <strain evidence="6 7">A20-9</strain>
    </source>
</reference>
<dbReference type="Pfam" id="PF18962">
    <property type="entry name" value="Por_Secre_tail"/>
    <property type="match status" value="1"/>
</dbReference>
<dbReference type="InterPro" id="IPR026444">
    <property type="entry name" value="Secre_tail"/>
</dbReference>
<dbReference type="CDD" id="cd06263">
    <property type="entry name" value="MAM"/>
    <property type="match status" value="1"/>
</dbReference>
<feature type="domain" description="Fibronectin type-III" evidence="5">
    <location>
        <begin position="999"/>
        <end position="1090"/>
    </location>
</feature>
<dbReference type="Pfam" id="PF18911">
    <property type="entry name" value="PKD_4"/>
    <property type="match status" value="1"/>
</dbReference>
<dbReference type="CDD" id="cd00146">
    <property type="entry name" value="PKD"/>
    <property type="match status" value="1"/>
</dbReference>
<evidence type="ECO:0000256" key="2">
    <source>
        <dbReference type="SAM" id="SignalP"/>
    </source>
</evidence>
<keyword evidence="7" id="KW-1185">Reference proteome</keyword>
<feature type="signal peptide" evidence="2">
    <location>
        <begin position="1"/>
        <end position="19"/>
    </location>
</feature>
<organism evidence="6 7">
    <name type="scientific">Croceimicrobium hydrocarbonivorans</name>
    <dbReference type="NCBI Taxonomy" id="2761580"/>
    <lineage>
        <taxon>Bacteria</taxon>
        <taxon>Pseudomonadati</taxon>
        <taxon>Bacteroidota</taxon>
        <taxon>Flavobacteriia</taxon>
        <taxon>Flavobacteriales</taxon>
        <taxon>Owenweeksiaceae</taxon>
        <taxon>Croceimicrobium</taxon>
    </lineage>
</organism>
<evidence type="ECO:0000256" key="1">
    <source>
        <dbReference type="ARBA" id="ARBA00022729"/>
    </source>
</evidence>
<gene>
    <name evidence="6" type="ORF">H4K34_02860</name>
</gene>
<dbReference type="SUPFAM" id="SSF49299">
    <property type="entry name" value="PKD domain"/>
    <property type="match status" value="1"/>
</dbReference>
<dbReference type="GO" id="GO:0004553">
    <property type="term" value="F:hydrolase activity, hydrolyzing O-glycosyl compounds"/>
    <property type="evidence" value="ECO:0007669"/>
    <property type="project" value="UniProtKB-ARBA"/>
</dbReference>
<accession>A0A7H0VGF3</accession>
<feature type="domain" description="Fibronectin type-III" evidence="5">
    <location>
        <begin position="1469"/>
        <end position="1558"/>
    </location>
</feature>
<dbReference type="InterPro" id="IPR000998">
    <property type="entry name" value="MAM_dom"/>
</dbReference>
<dbReference type="Gene3D" id="2.60.120.200">
    <property type="match status" value="1"/>
</dbReference>
<dbReference type="PROSITE" id="PS50060">
    <property type="entry name" value="MAM_2"/>
    <property type="match status" value="1"/>
</dbReference>
<dbReference type="GO" id="GO:0016020">
    <property type="term" value="C:membrane"/>
    <property type="evidence" value="ECO:0007669"/>
    <property type="project" value="InterPro"/>
</dbReference>
<dbReference type="InterPro" id="IPR035986">
    <property type="entry name" value="PKD_dom_sf"/>
</dbReference>
<feature type="domain" description="MAM" evidence="3">
    <location>
        <begin position="31"/>
        <end position="204"/>
    </location>
</feature>
<protein>
    <submittedName>
        <fullName evidence="6">T9SS type A sorting domain-containing protein</fullName>
    </submittedName>
</protein>
<name>A0A7H0VGF3_9FLAO</name>
<dbReference type="Pfam" id="PF00629">
    <property type="entry name" value="MAM"/>
    <property type="match status" value="1"/>
</dbReference>
<dbReference type="PROSITE" id="PS50853">
    <property type="entry name" value="FN3"/>
    <property type="match status" value="3"/>
</dbReference>
<dbReference type="PROSITE" id="PS50093">
    <property type="entry name" value="PKD"/>
    <property type="match status" value="1"/>
</dbReference>
<dbReference type="SMART" id="SM00060">
    <property type="entry name" value="FN3"/>
    <property type="match status" value="7"/>
</dbReference>
<dbReference type="InterPro" id="IPR000601">
    <property type="entry name" value="PKD_dom"/>
</dbReference>
<dbReference type="InterPro" id="IPR051560">
    <property type="entry name" value="MAM_domain-containing"/>
</dbReference>
<feature type="domain" description="PKD" evidence="4">
    <location>
        <begin position="1780"/>
        <end position="1840"/>
    </location>
</feature>
<dbReference type="RefSeq" id="WP_210759328.1">
    <property type="nucleotide sequence ID" value="NZ_CP060139.1"/>
</dbReference>
<dbReference type="InterPro" id="IPR036116">
    <property type="entry name" value="FN3_sf"/>
</dbReference>
<dbReference type="InterPro" id="IPR003961">
    <property type="entry name" value="FN3_dom"/>
</dbReference>
<dbReference type="EMBL" id="CP060139">
    <property type="protein sequence ID" value="QNR24801.1"/>
    <property type="molecule type" value="Genomic_DNA"/>
</dbReference>
<evidence type="ECO:0000259" key="5">
    <source>
        <dbReference type="PROSITE" id="PS50853"/>
    </source>
</evidence>
<dbReference type="PANTHER" id="PTHR23282">
    <property type="entry name" value="APICAL ENDOSOMAL GLYCOPROTEIN PRECURSOR"/>
    <property type="match status" value="1"/>
</dbReference>
<evidence type="ECO:0000259" key="4">
    <source>
        <dbReference type="PROSITE" id="PS50093"/>
    </source>
</evidence>
<dbReference type="Proteomes" id="UP000516305">
    <property type="component" value="Chromosome"/>
</dbReference>
<dbReference type="PANTHER" id="PTHR23282:SF101">
    <property type="entry name" value="MAM DOMAIN-CONTAINING PROTEIN"/>
    <property type="match status" value="1"/>
</dbReference>
<dbReference type="InterPro" id="IPR022409">
    <property type="entry name" value="PKD/Chitinase_dom"/>
</dbReference>
<sequence length="1932" mass="204734">MKRVLLTLLLVNLWLGAAAQCPPSSPLSTPYTENFDSEIAGYQATFGNCYVGTRSTAPRWEYESSGTANSAGTGPLNDASGTGIYAYLETSGGALGDTAGLITPPIDLVGLTNPELRFLYHMFGATIGQLDIYVNDGTGWTLESSIVGQQQTGEGDCWLPSAVSLSAYFGDTVRIKFVGERGSSFTGDISIDEITVDEALNCPVPVNFRWLSSTPNAAILTFDAVAAATSGYRVYVGAPGFDPATVTPQTFTNDTVTLTGLSAATTYEAYVESDCGSNGLSGTICAITFETSCVPFNTYYARDFESDTDGDEPQCWVQYNNYDLNAYARTETVTNAYSGNNVLEIFSSSNFSAGDTLISVSPEFSDMTSNTRQVKFYVSSQVASNTLIVGTSNSQLPGSAFNPIDTITLSTSWQLVIIPLNASSGYNGSDKYVVFRHGLENTFSDVYIDDFVYEAIPACPQLTNISLDAVGITTATFSYNSSSNPVQYEFGPVGYQQGTGTVGTLPSNTGTIGGLSSANCYDVYLRTDCTSGGNGTSIWSGPFTVCTLCLTQSLPYSENFDIGLGCFIAQDGGTTTDTWVHATSSTTTTNPAGLNSSPGWVEADSDNAGSGAVTMDENLLSPYIDAGNITGTLYLEFDQFYQNLGSNAIVEVWDGNNWIGLLNQTANIGAFGAPDHQKIDITAYANDSLQVRFVYQDNGAWAWWWLIDNVLIQEELCARSTNFMTSFATSDSLGLSWTAGSGTSFSIEYGPAGFTPGTGTIVGTTNSSITITGLSAQTAYDFYLVDSCFGGTASLPVFHSASTACALTTAAVLPLIEGFENYSTGPVFTTPDQLCNPSYSWTMNPVGNGRFDLQAGATFYRNGLQAMTVGQSSFTNNLVINDLTMTVDLSNYTTSPGITLSLYYMRHTATSRPGNKIFARGSVADTWVQIGVMNSPNVGSYDSIIGVDIVGPLAAAGQTVGATTQIRFDQEGQNGIFSTTCCDGYTIDDLVLEAVSCPKPGNLAVSSLFDTTATLNWAGTASNYQYWFGPAGFYQGTSTTAGTQVMSSSSGILIDTLSQFTCYEFLVRSVCSAGDSSDWTGPFQFCTPCSPISAPYFEDWDAYTSATKDVGCFGIVEDASFNGSTFDGVTIQDLSFYAPISTPNYVEIDNGSVTGSPLILVSPPTTDLNGGDKRIEFYARSTFNATPPHSLIIGTMSNGNDASTFHAIDTIYPDGAAFTQYNVEFTAANGYNGTDMFFGLMHGQGSTFSPLLIDDLIYETIPTCIRPSDLQLDSADLNMLHVSWTSNGVGNSWAIEYGPVGFTPGNGTTIIANSNPFTINSLQAATSYDVYIREICAPGDTSRIVGPEKMSTTVCAATNQCWFTYDLIDAFGDGWNGGLVEIRQNGVTVATLGQNFTGGSLYSDSVLLCDNFPTSIVVSNTGGWPSEMGIMFFTPWGDTLVNYAATGTTNLNTIMGTFTALCTPPTCAAPTNLVQTSGGLTDIGMSWVSNGPGTSFEVEYGSVGHTAGTGSIQSSNTNSATITSLMSSSSYDIYVREICGPNDTSAWYGPVKMNTSLCAVSQQCIFHFDLTDSFGDGWNGAEITVYQNGIEIGKLGSNFTGGTLYQDSLSLCDSLPTQIVLTTGGGWPSEVGFFVYNPLGDTSAFYYASGLTAQGDTMANFIAYCTGSPSTPCTAPDSIWATTNVACDAIEVDWNSHSGGSLIEYGPAGFTPGTGTLTGVVTAPYLISNLNPGTSYDVYVADTCSSDTSGFTMNNFSTASGPLPVASFTIDSAIVGNSYEIYVDASASTDADTYEWNFGNGVTSSNAADTMVYLGNGGYTVTLVVSNACGSDTLTYNINVNIGIEENPLANSLSVYPNPANSMVNINFTAVSSADAVIRLVDAQGREVMNVQERAAGGEFKRELDVSQLASGIYMIEIQSGDLKAHRRLSVK</sequence>
<dbReference type="NCBIfam" id="TIGR04183">
    <property type="entry name" value="Por_Secre_tail"/>
    <property type="match status" value="1"/>
</dbReference>
<dbReference type="InterPro" id="IPR013320">
    <property type="entry name" value="ConA-like_dom_sf"/>
</dbReference>
<dbReference type="SUPFAM" id="SSF49265">
    <property type="entry name" value="Fibronectin type III"/>
    <property type="match status" value="4"/>
</dbReference>
<evidence type="ECO:0000313" key="7">
    <source>
        <dbReference type="Proteomes" id="UP000516305"/>
    </source>
</evidence>
<proteinExistence type="predicted"/>
<dbReference type="SUPFAM" id="SSF49899">
    <property type="entry name" value="Concanavalin A-like lectins/glucanases"/>
    <property type="match status" value="1"/>
</dbReference>
<keyword evidence="1 2" id="KW-0732">Signal</keyword>
<evidence type="ECO:0000259" key="3">
    <source>
        <dbReference type="PROSITE" id="PS50060"/>
    </source>
</evidence>
<dbReference type="KEGG" id="chyd:H4K34_02860"/>
<feature type="chain" id="PRO_5028954833" evidence="2">
    <location>
        <begin position="20"/>
        <end position="1932"/>
    </location>
</feature>
<dbReference type="SMART" id="SM00137">
    <property type="entry name" value="MAM"/>
    <property type="match status" value="1"/>
</dbReference>
<dbReference type="InterPro" id="IPR013783">
    <property type="entry name" value="Ig-like_fold"/>
</dbReference>
<dbReference type="GO" id="GO:0005975">
    <property type="term" value="P:carbohydrate metabolic process"/>
    <property type="evidence" value="ECO:0007669"/>
    <property type="project" value="UniProtKB-ARBA"/>
</dbReference>
<dbReference type="CDD" id="cd00063">
    <property type="entry name" value="FN3"/>
    <property type="match status" value="1"/>
</dbReference>